<reference evidence="2 3" key="1">
    <citation type="submission" date="2020-02" db="EMBL/GenBank/DDBJ databases">
        <title>Whole-genome analyses of novel actinobacteria.</title>
        <authorList>
            <person name="Sahin N."/>
        </authorList>
    </citation>
    <scope>NUCLEOTIDE SEQUENCE [LARGE SCALE GENOMIC DNA]</scope>
    <source>
        <strain evidence="2 3">A7024</strain>
    </source>
</reference>
<dbReference type="Proteomes" id="UP000481583">
    <property type="component" value="Unassembled WGS sequence"/>
</dbReference>
<proteinExistence type="predicted"/>
<dbReference type="CDD" id="cd04863">
    <property type="entry name" value="MtLigD_Pol_like"/>
    <property type="match status" value="1"/>
</dbReference>
<dbReference type="InterPro" id="IPR052171">
    <property type="entry name" value="NHEJ_LigD"/>
</dbReference>
<dbReference type="PANTHER" id="PTHR42705:SF2">
    <property type="entry name" value="BIFUNCTIONAL NON-HOMOLOGOUS END JOINING PROTEIN LIGD"/>
    <property type="match status" value="1"/>
</dbReference>
<gene>
    <name evidence="2" type="ORF">G5C51_04980</name>
</gene>
<comment type="caution">
    <text evidence="2">The sequence shown here is derived from an EMBL/GenBank/DDBJ whole genome shotgun (WGS) entry which is preliminary data.</text>
</comment>
<dbReference type="Gene3D" id="3.90.920.10">
    <property type="entry name" value="DNA primase, PRIM domain"/>
    <property type="match status" value="1"/>
</dbReference>
<dbReference type="PANTHER" id="PTHR42705">
    <property type="entry name" value="BIFUNCTIONAL NON-HOMOLOGOUS END JOINING PROTEIN LIGD"/>
    <property type="match status" value="1"/>
</dbReference>
<evidence type="ECO:0000313" key="3">
    <source>
        <dbReference type="Proteomes" id="UP000481583"/>
    </source>
</evidence>
<dbReference type="InterPro" id="IPR014145">
    <property type="entry name" value="LigD_pol_dom"/>
</dbReference>
<name>A0A6G4TUN7_9ACTN</name>
<evidence type="ECO:0000313" key="2">
    <source>
        <dbReference type="EMBL" id="NGN63260.1"/>
    </source>
</evidence>
<protein>
    <submittedName>
        <fullName evidence="2">ATP-dependent DNA ligase</fullName>
    </submittedName>
</protein>
<dbReference type="Pfam" id="PF21686">
    <property type="entry name" value="LigD_Prim-Pol"/>
    <property type="match status" value="1"/>
</dbReference>
<organism evidence="2 3">
    <name type="scientific">Streptomyces coryli</name>
    <dbReference type="NCBI Taxonomy" id="1128680"/>
    <lineage>
        <taxon>Bacteria</taxon>
        <taxon>Bacillati</taxon>
        <taxon>Actinomycetota</taxon>
        <taxon>Actinomycetes</taxon>
        <taxon>Kitasatosporales</taxon>
        <taxon>Streptomycetaceae</taxon>
        <taxon>Streptomyces</taxon>
    </lineage>
</organism>
<dbReference type="GO" id="GO:0016874">
    <property type="term" value="F:ligase activity"/>
    <property type="evidence" value="ECO:0007669"/>
    <property type="project" value="UniProtKB-KW"/>
</dbReference>
<evidence type="ECO:0000259" key="1">
    <source>
        <dbReference type="Pfam" id="PF21686"/>
    </source>
</evidence>
<dbReference type="AlphaFoldDB" id="A0A6G4TUN7"/>
<sequence length="295" mass="32413">MPIAEVDGRRIKLSNLDKVLYPEPGFTKGEVLHYYTHIAPYLLPHVQGRPASFLRFPEGVEGQRFFAKNIPPGAPEWVRTVDVPTSSGTTHHVLVDDLSTLLWAVNLAAIEIHVPQWQAAEPGIADRIVFDLDPGPPATVVECCRVALLVREALRADGLDAWAKTSGSKGLHLYVPLAGAPSKDASAYAKALAVRLEREHPDLVLHQMTRKLRPGKVFLDWSQNAQAKTTVAPYAIRARPEPTVSTPVTWDEVADCAAPEEFVFLPDEVRERAADQGDLLAELLETAFDLPGMPD</sequence>
<dbReference type="RefSeq" id="WP_165232258.1">
    <property type="nucleotide sequence ID" value="NZ_JAAKZV010000011.1"/>
</dbReference>
<keyword evidence="2" id="KW-0436">Ligase</keyword>
<dbReference type="InterPro" id="IPR033649">
    <property type="entry name" value="MtLigD_Pol-like"/>
</dbReference>
<keyword evidence="3" id="KW-1185">Reference proteome</keyword>
<dbReference type="EMBL" id="JAAKZV010000011">
    <property type="protein sequence ID" value="NGN63260.1"/>
    <property type="molecule type" value="Genomic_DNA"/>
</dbReference>
<dbReference type="NCBIfam" id="TIGR02778">
    <property type="entry name" value="ligD_pol"/>
    <property type="match status" value="1"/>
</dbReference>
<feature type="domain" description="DNA ligase D polymerase" evidence="1">
    <location>
        <begin position="27"/>
        <end position="279"/>
    </location>
</feature>
<accession>A0A6G4TUN7</accession>